<dbReference type="InterPro" id="IPR000182">
    <property type="entry name" value="GNAT_dom"/>
</dbReference>
<dbReference type="InterPro" id="IPR050680">
    <property type="entry name" value="YpeA/RimI_acetyltransf"/>
</dbReference>
<evidence type="ECO:0000256" key="1">
    <source>
        <dbReference type="ARBA" id="ARBA00022679"/>
    </source>
</evidence>
<evidence type="ECO:0000313" key="4">
    <source>
        <dbReference type="EMBL" id="KAG7371031.1"/>
    </source>
</evidence>
<dbReference type="PANTHER" id="PTHR43420">
    <property type="entry name" value="ACETYLTRANSFERASE"/>
    <property type="match status" value="1"/>
</dbReference>
<proteinExistence type="predicted"/>
<dbReference type="GO" id="GO:0016747">
    <property type="term" value="F:acyltransferase activity, transferring groups other than amino-acyl groups"/>
    <property type="evidence" value="ECO:0007669"/>
    <property type="project" value="InterPro"/>
</dbReference>
<keyword evidence="1" id="KW-0808">Transferase</keyword>
<dbReference type="PROSITE" id="PS51186">
    <property type="entry name" value="GNAT"/>
    <property type="match status" value="1"/>
</dbReference>
<dbReference type="AlphaFoldDB" id="A0A9K3M181"/>
<evidence type="ECO:0000256" key="2">
    <source>
        <dbReference type="ARBA" id="ARBA00023315"/>
    </source>
</evidence>
<accession>A0A9K3M181</accession>
<dbReference type="PANTHER" id="PTHR43420:SF47">
    <property type="entry name" value="N-ACETYLTRANSFERASE DOMAIN-CONTAINING PROTEIN"/>
    <property type="match status" value="1"/>
</dbReference>
<dbReference type="Proteomes" id="UP000693970">
    <property type="component" value="Unassembled WGS sequence"/>
</dbReference>
<comment type="caution">
    <text evidence="4">The sequence shown here is derived from an EMBL/GenBank/DDBJ whole genome shotgun (WGS) entry which is preliminary data.</text>
</comment>
<dbReference type="Pfam" id="PF00583">
    <property type="entry name" value="Acetyltransf_1"/>
    <property type="match status" value="1"/>
</dbReference>
<evidence type="ECO:0000259" key="3">
    <source>
        <dbReference type="PROSITE" id="PS51186"/>
    </source>
</evidence>
<sequence length="462" mass="51096">MSQCCGVDKNHVKATTQLGWSNPHRSKKFRRLRFGRLGQSCLLIASTQIPILAYHCSSSAVVAAFLLTSSNSNNNNWIQRSLSGCCSDCNSAVSSRWDIIPSRKTTSLTFSRETRNQARHFGSAANCKGARPSTAALCLFFPRSETSQDIAASDSKAISSQSIDELKTAAVTLPYRIHFCQDKEEAEGAEKEELVVRFMTPEDIPKLVPLCIQEFGEGSPILTVPQSTLQNIPWTEPGKMRVWWEQLCFEKTVAWTLQWKLRANHLQKSSSAQEVEDPAMLVLTLRSARCDSQNVDGGEKSVEKIVGMVELSLQPPDCDRNPPALPIPLWVKESMARNTELGTLQGWVTNLLIDPCFRGLGYSKILMAACEGVANTWNCQYIFLHADADIRSGRIPQRLYESLGYRIVTGQGKEEYSWAGTASGLDQFSSIRMVDGAALLCYSKKLPSHQSCGVIPNMSGTT</sequence>
<keyword evidence="2" id="KW-0012">Acyltransferase</keyword>
<organism evidence="4 5">
    <name type="scientific">Nitzschia inconspicua</name>
    <dbReference type="NCBI Taxonomy" id="303405"/>
    <lineage>
        <taxon>Eukaryota</taxon>
        <taxon>Sar</taxon>
        <taxon>Stramenopiles</taxon>
        <taxon>Ochrophyta</taxon>
        <taxon>Bacillariophyta</taxon>
        <taxon>Bacillariophyceae</taxon>
        <taxon>Bacillariophycidae</taxon>
        <taxon>Bacillariales</taxon>
        <taxon>Bacillariaceae</taxon>
        <taxon>Nitzschia</taxon>
    </lineage>
</organism>
<protein>
    <submittedName>
        <fullName evidence="4">Acetyltransferase GNAT domain containing protein</fullName>
    </submittedName>
</protein>
<dbReference type="OrthoDB" id="41532at2759"/>
<keyword evidence="5" id="KW-1185">Reference proteome</keyword>
<evidence type="ECO:0000313" key="5">
    <source>
        <dbReference type="Proteomes" id="UP000693970"/>
    </source>
</evidence>
<dbReference type="CDD" id="cd04301">
    <property type="entry name" value="NAT_SF"/>
    <property type="match status" value="1"/>
</dbReference>
<dbReference type="EMBL" id="JAGRRH010000004">
    <property type="protein sequence ID" value="KAG7371031.1"/>
    <property type="molecule type" value="Genomic_DNA"/>
</dbReference>
<reference evidence="4" key="1">
    <citation type="journal article" date="2021" name="Sci. Rep.">
        <title>Diploid genomic architecture of Nitzschia inconspicua, an elite biomass production diatom.</title>
        <authorList>
            <person name="Oliver A."/>
            <person name="Podell S."/>
            <person name="Pinowska A."/>
            <person name="Traller J.C."/>
            <person name="Smith S.R."/>
            <person name="McClure R."/>
            <person name="Beliaev A."/>
            <person name="Bohutskyi P."/>
            <person name="Hill E.A."/>
            <person name="Rabines A."/>
            <person name="Zheng H."/>
            <person name="Allen L.Z."/>
            <person name="Kuo A."/>
            <person name="Grigoriev I.V."/>
            <person name="Allen A.E."/>
            <person name="Hazlebeck D."/>
            <person name="Allen E.E."/>
        </authorList>
    </citation>
    <scope>NUCLEOTIDE SEQUENCE</scope>
    <source>
        <strain evidence="4">Hildebrandi</strain>
    </source>
</reference>
<gene>
    <name evidence="4" type="ORF">IV203_019601</name>
</gene>
<reference evidence="4" key="2">
    <citation type="submission" date="2021-04" db="EMBL/GenBank/DDBJ databases">
        <authorList>
            <person name="Podell S."/>
        </authorList>
    </citation>
    <scope>NUCLEOTIDE SEQUENCE</scope>
    <source>
        <strain evidence="4">Hildebrandi</strain>
    </source>
</reference>
<name>A0A9K3M181_9STRA</name>
<feature type="domain" description="N-acetyltransferase" evidence="3">
    <location>
        <begin position="194"/>
        <end position="438"/>
    </location>
</feature>